<comment type="caution">
    <text evidence="2">The sequence shown here is derived from an EMBL/GenBank/DDBJ whole genome shotgun (WGS) entry which is preliminary data.</text>
</comment>
<keyword evidence="3" id="KW-1185">Reference proteome</keyword>
<dbReference type="OrthoDB" id="3863715at2759"/>
<dbReference type="AlphaFoldDB" id="A0A8J2L6U9"/>
<reference evidence="2" key="1">
    <citation type="submission" date="2021-06" db="EMBL/GenBank/DDBJ databases">
        <authorList>
            <person name="Hodson N. C."/>
            <person name="Mongue J. A."/>
            <person name="Jaron S. K."/>
        </authorList>
    </citation>
    <scope>NUCLEOTIDE SEQUENCE</scope>
</reference>
<name>A0A8J2L6U9_9HEXA</name>
<protein>
    <recommendedName>
        <fullName evidence="1">Integrase catalytic domain-containing protein</fullName>
    </recommendedName>
</protein>
<evidence type="ECO:0000313" key="2">
    <source>
        <dbReference type="EMBL" id="CAG7827181.1"/>
    </source>
</evidence>
<dbReference type="InterPro" id="IPR001584">
    <property type="entry name" value="Integrase_cat-core"/>
</dbReference>
<dbReference type="PANTHER" id="PTHR37984">
    <property type="entry name" value="PROTEIN CBG26694"/>
    <property type="match status" value="1"/>
</dbReference>
<evidence type="ECO:0000259" key="1">
    <source>
        <dbReference type="PROSITE" id="PS50994"/>
    </source>
</evidence>
<dbReference type="Proteomes" id="UP000708208">
    <property type="component" value="Unassembled WGS sequence"/>
</dbReference>
<proteinExistence type="predicted"/>
<dbReference type="InterPro" id="IPR050951">
    <property type="entry name" value="Retrovirus_Pol_polyprotein"/>
</dbReference>
<dbReference type="GO" id="GO:0015074">
    <property type="term" value="P:DNA integration"/>
    <property type="evidence" value="ECO:0007669"/>
    <property type="project" value="InterPro"/>
</dbReference>
<accession>A0A8J2L6U9</accession>
<dbReference type="PROSITE" id="PS50994">
    <property type="entry name" value="INTEGRASE"/>
    <property type="match status" value="1"/>
</dbReference>
<dbReference type="PANTHER" id="PTHR37984:SF5">
    <property type="entry name" value="PROTEIN NYNRIN-LIKE"/>
    <property type="match status" value="1"/>
</dbReference>
<feature type="domain" description="Integrase catalytic" evidence="1">
    <location>
        <begin position="1"/>
        <end position="64"/>
    </location>
</feature>
<sequence>MPDSPQSMGIVERQNKTTKTFIKKFIEKDYAKWDTLLPLAIRSHNFHVNEGTNYSPYFLFHGREPLTRLDLVTPVIVSDVNQSPEENAEAVQKATEEAVELTTKAQEKRDNLFNANKKLHTYRVGDLVKLKDQQPHQLGLVRTI</sequence>
<evidence type="ECO:0000313" key="3">
    <source>
        <dbReference type="Proteomes" id="UP000708208"/>
    </source>
</evidence>
<organism evidence="2 3">
    <name type="scientific">Allacma fusca</name>
    <dbReference type="NCBI Taxonomy" id="39272"/>
    <lineage>
        <taxon>Eukaryota</taxon>
        <taxon>Metazoa</taxon>
        <taxon>Ecdysozoa</taxon>
        <taxon>Arthropoda</taxon>
        <taxon>Hexapoda</taxon>
        <taxon>Collembola</taxon>
        <taxon>Symphypleona</taxon>
        <taxon>Sminthuridae</taxon>
        <taxon>Allacma</taxon>
    </lineage>
</organism>
<gene>
    <name evidence="2" type="ORF">AFUS01_LOCUS37180</name>
</gene>
<dbReference type="EMBL" id="CAJVCH010542527">
    <property type="protein sequence ID" value="CAG7827181.1"/>
    <property type="molecule type" value="Genomic_DNA"/>
</dbReference>